<gene>
    <name evidence="2" type="ORF">MJO52_10765</name>
</gene>
<dbReference type="Proteomes" id="UP001055658">
    <property type="component" value="Chromosome"/>
</dbReference>
<accession>A0ABY4V6M5</accession>
<proteinExistence type="predicted"/>
<dbReference type="InterPro" id="IPR029058">
    <property type="entry name" value="AB_hydrolase_fold"/>
</dbReference>
<feature type="domain" description="Fungal lipase-type" evidence="1">
    <location>
        <begin position="87"/>
        <end position="208"/>
    </location>
</feature>
<evidence type="ECO:0000259" key="1">
    <source>
        <dbReference type="Pfam" id="PF01764"/>
    </source>
</evidence>
<keyword evidence="3" id="KW-1185">Reference proteome</keyword>
<protein>
    <submittedName>
        <fullName evidence="2">Lipase family protein</fullName>
    </submittedName>
</protein>
<sequence>MSTWRILLIFPHLAEHLIVIFSINSLANPGFSWPSVLSMALASKLSYEEKEVVESTALDDWGYLYALFLDIKNTECFLAETNSHVLLSFRGTQGIGDWVGNINLFPIHNPNYGTVHNGFFDAFYDVEKLLIEHLPKDKPMWITGHSLGGALAAIASVEWRSKFEIYGICTFGQPRTGHQDFSETIRSSYPDSFFRFVNNRDLITRIPPGFQHAGSLYHFDANGDIQEISAGFLPISPDPEPLTLDEFHQFQENINNIRNKIEMKPTENFAGHFDLLDDILSRQYKSLSDHKIDRYIKNISGQILASPDYT</sequence>
<dbReference type="RefSeq" id="WP_252081665.1">
    <property type="nucleotide sequence ID" value="NZ_CP092418.1"/>
</dbReference>
<evidence type="ECO:0000313" key="2">
    <source>
        <dbReference type="EMBL" id="USD19565.1"/>
    </source>
</evidence>
<dbReference type="Pfam" id="PF01764">
    <property type="entry name" value="Lipase_3"/>
    <property type="match status" value="1"/>
</dbReference>
<organism evidence="2 3">
    <name type="scientific">Microbulbifer variabilis</name>
    <dbReference type="NCBI Taxonomy" id="266805"/>
    <lineage>
        <taxon>Bacteria</taxon>
        <taxon>Pseudomonadati</taxon>
        <taxon>Pseudomonadota</taxon>
        <taxon>Gammaproteobacteria</taxon>
        <taxon>Cellvibrionales</taxon>
        <taxon>Microbulbiferaceae</taxon>
        <taxon>Microbulbifer</taxon>
    </lineage>
</organism>
<dbReference type="EMBL" id="CP092418">
    <property type="protein sequence ID" value="USD19565.1"/>
    <property type="molecule type" value="Genomic_DNA"/>
</dbReference>
<dbReference type="CDD" id="cd00519">
    <property type="entry name" value="Lipase_3"/>
    <property type="match status" value="1"/>
</dbReference>
<dbReference type="SUPFAM" id="SSF53474">
    <property type="entry name" value="alpha/beta-Hydrolases"/>
    <property type="match status" value="1"/>
</dbReference>
<dbReference type="PANTHER" id="PTHR46086">
    <property type="entry name" value="ALPHA/BETA-HYDROLASES SUPERFAMILY PROTEIN"/>
    <property type="match status" value="1"/>
</dbReference>
<dbReference type="InterPro" id="IPR002921">
    <property type="entry name" value="Fungal_lipase-type"/>
</dbReference>
<dbReference type="Gene3D" id="3.40.50.1820">
    <property type="entry name" value="alpha/beta hydrolase"/>
    <property type="match status" value="1"/>
</dbReference>
<dbReference type="PANTHER" id="PTHR46086:SF17">
    <property type="entry name" value="ALPHA_BETA-HYDROLASES SUPERFAMILY PROTEIN"/>
    <property type="match status" value="1"/>
</dbReference>
<dbReference type="InterPro" id="IPR044819">
    <property type="entry name" value="OBL-like"/>
</dbReference>
<reference evidence="2" key="1">
    <citation type="submission" date="2022-02" db="EMBL/GenBank/DDBJ databases">
        <title>Coral-associated bacteria.</title>
        <authorList>
            <person name="Tang K."/>
            <person name="Wang X."/>
        </authorList>
    </citation>
    <scope>NUCLEOTIDE SEQUENCE</scope>
    <source>
        <strain evidence="2">SCSIO 43006</strain>
    </source>
</reference>
<name>A0ABY4V6M5_9GAMM</name>
<evidence type="ECO:0000313" key="3">
    <source>
        <dbReference type="Proteomes" id="UP001055658"/>
    </source>
</evidence>